<keyword evidence="5" id="KW-0378">Hydrolase</keyword>
<reference evidence="8" key="1">
    <citation type="submission" date="2020-11" db="EMBL/GenBank/DDBJ databases">
        <authorList>
            <person name="Tran Van P."/>
        </authorList>
    </citation>
    <scope>NUCLEOTIDE SEQUENCE</scope>
</reference>
<dbReference type="SUPFAM" id="SSF53254">
    <property type="entry name" value="Phosphoglycerate mutase-like"/>
    <property type="match status" value="2"/>
</dbReference>
<keyword evidence="6" id="KW-1015">Disulfide bond</keyword>
<evidence type="ECO:0000256" key="5">
    <source>
        <dbReference type="ARBA" id="ARBA00022801"/>
    </source>
</evidence>
<dbReference type="PANTHER" id="PTHR11567">
    <property type="entry name" value="ACID PHOSPHATASE-RELATED"/>
    <property type="match status" value="1"/>
</dbReference>
<evidence type="ECO:0000256" key="2">
    <source>
        <dbReference type="ARBA" id="ARBA00005375"/>
    </source>
</evidence>
<accession>A0A7R9K1T1</accession>
<dbReference type="InterPro" id="IPR050645">
    <property type="entry name" value="Histidine_acid_phosphatase"/>
</dbReference>
<dbReference type="Gene3D" id="3.40.50.1240">
    <property type="entry name" value="Phosphoglycerate mutase-like"/>
    <property type="match status" value="2"/>
</dbReference>
<dbReference type="PANTHER" id="PTHR11567:SF211">
    <property type="entry name" value="PROSTATIC ACID PHOSPHATASE"/>
    <property type="match status" value="1"/>
</dbReference>
<dbReference type="EC" id="3.1.3.2" evidence="3"/>
<name>A0A7R9K1T1_TIMGE</name>
<dbReference type="CDD" id="cd07061">
    <property type="entry name" value="HP_HAP_like"/>
    <property type="match status" value="1"/>
</dbReference>
<evidence type="ECO:0000256" key="6">
    <source>
        <dbReference type="ARBA" id="ARBA00023157"/>
    </source>
</evidence>
<dbReference type="Pfam" id="PF00328">
    <property type="entry name" value="His_Phos_2"/>
    <property type="match status" value="1"/>
</dbReference>
<gene>
    <name evidence="8" type="ORF">TGEB3V08_LOCUS6909</name>
</gene>
<organism evidence="8">
    <name type="scientific">Timema genevievae</name>
    <name type="common">Walking stick</name>
    <dbReference type="NCBI Taxonomy" id="629358"/>
    <lineage>
        <taxon>Eukaryota</taxon>
        <taxon>Metazoa</taxon>
        <taxon>Ecdysozoa</taxon>
        <taxon>Arthropoda</taxon>
        <taxon>Hexapoda</taxon>
        <taxon>Insecta</taxon>
        <taxon>Pterygota</taxon>
        <taxon>Neoptera</taxon>
        <taxon>Polyneoptera</taxon>
        <taxon>Phasmatodea</taxon>
        <taxon>Timematodea</taxon>
        <taxon>Timematoidea</taxon>
        <taxon>Timematidae</taxon>
        <taxon>Timema</taxon>
    </lineage>
</organism>
<dbReference type="EMBL" id="OE841940">
    <property type="protein sequence ID" value="CAD7597893.1"/>
    <property type="molecule type" value="Genomic_DNA"/>
</dbReference>
<dbReference type="GO" id="GO:0016791">
    <property type="term" value="F:phosphatase activity"/>
    <property type="evidence" value="ECO:0007669"/>
    <property type="project" value="UniProtKB-ARBA"/>
</dbReference>
<evidence type="ECO:0000256" key="4">
    <source>
        <dbReference type="ARBA" id="ARBA00022729"/>
    </source>
</evidence>
<evidence type="ECO:0000313" key="8">
    <source>
        <dbReference type="EMBL" id="CAD7597893.1"/>
    </source>
</evidence>
<comment type="catalytic activity">
    <reaction evidence="1">
        <text>a phosphate monoester + H2O = an alcohol + phosphate</text>
        <dbReference type="Rhea" id="RHEA:15017"/>
        <dbReference type="ChEBI" id="CHEBI:15377"/>
        <dbReference type="ChEBI" id="CHEBI:30879"/>
        <dbReference type="ChEBI" id="CHEBI:43474"/>
        <dbReference type="ChEBI" id="CHEBI:67140"/>
        <dbReference type="EC" id="3.1.3.2"/>
    </reaction>
</comment>
<keyword evidence="4" id="KW-0732">Signal</keyword>
<dbReference type="InterPro" id="IPR029033">
    <property type="entry name" value="His_PPase_superfam"/>
</dbReference>
<evidence type="ECO:0000256" key="1">
    <source>
        <dbReference type="ARBA" id="ARBA00000032"/>
    </source>
</evidence>
<dbReference type="AlphaFoldDB" id="A0A7R9K1T1"/>
<sequence>MGGQSLRLDTGEFFRHGDRTPLETYPNDPYNAVDIYWPEGLGQLTEQQYAFGQYLLSRYTRWVGSSNISLVNISAADIPVVVCLLQVGREQQYALGQHLRSRYSDLLPEVYSHKDLYVKSEDGDRCVMSAECNLFALYPPLYNTSSGKNIIFQPIPIHTVPASQDPVSVEHLLWDNTSSGKNIVFQPIPIHTVPASQDPVSVEHLLWDNTSSGKNIVFQPIPIHTVPASQDPVSAEHLLCDNNSSGKNIVFQPIPIHTVQTSQDPIYNAWAICDRYLKGYELIKQSAVYKCIDNVTQNVRDAVKEYAGSTEFNAGIYDILLIEDLHNLTLPNWTAKYYPEPLQAINQFYWYLGVAGTKELQKVAIGSFLNEMVVNMVAKKNGTLSPDRKMFLYPGHDYTISDTFLALDIYDGVRAPYASFASIELRLKNNSHYVLITYSNSTTQEPYIMKLPNCDELCPFDTFLKIVQPMLVTDFSSECAKTPGSQEDWAIPIQNLPDEWKVCFASSTKTTPNQKPDKRI</sequence>
<evidence type="ECO:0000256" key="7">
    <source>
        <dbReference type="ARBA" id="ARBA00023180"/>
    </source>
</evidence>
<evidence type="ECO:0000256" key="3">
    <source>
        <dbReference type="ARBA" id="ARBA00012646"/>
    </source>
</evidence>
<proteinExistence type="inferred from homology"/>
<protein>
    <recommendedName>
        <fullName evidence="3">acid phosphatase</fullName>
        <ecNumber evidence="3">3.1.3.2</ecNumber>
    </recommendedName>
</protein>
<keyword evidence="7" id="KW-0325">Glycoprotein</keyword>
<comment type="similarity">
    <text evidence="2">Belongs to the histidine acid phosphatase family.</text>
</comment>
<dbReference type="InterPro" id="IPR000560">
    <property type="entry name" value="His_Pase_clade-2"/>
</dbReference>